<dbReference type="HAMAP" id="MF_01876">
    <property type="entry name" value="PsiMP_glycosidase"/>
    <property type="match status" value="1"/>
</dbReference>
<evidence type="ECO:0000259" key="8">
    <source>
        <dbReference type="Pfam" id="PF00294"/>
    </source>
</evidence>
<evidence type="ECO:0000256" key="7">
    <source>
        <dbReference type="ARBA" id="ARBA00023295"/>
    </source>
</evidence>
<evidence type="ECO:0000256" key="5">
    <source>
        <dbReference type="ARBA" id="ARBA00023211"/>
    </source>
</evidence>
<dbReference type="SUPFAM" id="SSF110581">
    <property type="entry name" value="Indigoidine synthase A-like"/>
    <property type="match status" value="1"/>
</dbReference>
<dbReference type="AlphaFoldDB" id="A0A369K5D4"/>
<dbReference type="OrthoDB" id="198885at2759"/>
<accession>A0A369K5D4</accession>
<dbReference type="Pfam" id="PF04227">
    <property type="entry name" value="Indigoidine_A"/>
    <property type="match status" value="1"/>
</dbReference>
<evidence type="ECO:0000313" key="10">
    <source>
        <dbReference type="Proteomes" id="UP000076154"/>
    </source>
</evidence>
<dbReference type="STRING" id="39966.A0A369K5D4"/>
<keyword evidence="7" id="KW-0326">Glycosidase</keyword>
<dbReference type="Proteomes" id="UP000076154">
    <property type="component" value="Unassembled WGS sequence"/>
</dbReference>
<evidence type="ECO:0000256" key="3">
    <source>
        <dbReference type="ARBA" id="ARBA00022777"/>
    </source>
</evidence>
<evidence type="ECO:0000256" key="1">
    <source>
        <dbReference type="ARBA" id="ARBA00022679"/>
    </source>
</evidence>
<evidence type="ECO:0000256" key="2">
    <source>
        <dbReference type="ARBA" id="ARBA00022723"/>
    </source>
</evidence>
<evidence type="ECO:0000313" key="9">
    <source>
        <dbReference type="EMBL" id="RDB28792.1"/>
    </source>
</evidence>
<dbReference type="Pfam" id="PF00294">
    <property type="entry name" value="PfkB"/>
    <property type="match status" value="2"/>
</dbReference>
<keyword evidence="2" id="KW-0479">Metal-binding</keyword>
<dbReference type="InterPro" id="IPR022830">
    <property type="entry name" value="Indigdn_synthA-like"/>
</dbReference>
<feature type="domain" description="Carbohydrate kinase PfkB" evidence="8">
    <location>
        <begin position="373"/>
        <end position="481"/>
    </location>
</feature>
<keyword evidence="6" id="KW-0456">Lyase</keyword>
<dbReference type="InterPro" id="IPR011611">
    <property type="entry name" value="PfkB_dom"/>
</dbReference>
<feature type="domain" description="Carbohydrate kinase PfkB" evidence="8">
    <location>
        <begin position="712"/>
        <end position="770"/>
    </location>
</feature>
<dbReference type="PANTHER" id="PTHR42909">
    <property type="entry name" value="ZGC:136858"/>
    <property type="match status" value="1"/>
</dbReference>
<keyword evidence="10" id="KW-1185">Reference proteome</keyword>
<organism evidence="9 10">
    <name type="scientific">Hypsizygus marmoreus</name>
    <name type="common">White beech mushroom</name>
    <name type="synonym">Agaricus marmoreus</name>
    <dbReference type="NCBI Taxonomy" id="39966"/>
    <lineage>
        <taxon>Eukaryota</taxon>
        <taxon>Fungi</taxon>
        <taxon>Dikarya</taxon>
        <taxon>Basidiomycota</taxon>
        <taxon>Agaricomycotina</taxon>
        <taxon>Agaricomycetes</taxon>
        <taxon>Agaricomycetidae</taxon>
        <taxon>Agaricales</taxon>
        <taxon>Tricholomatineae</taxon>
        <taxon>Lyophyllaceae</taxon>
        <taxon>Hypsizygus</taxon>
    </lineage>
</organism>
<dbReference type="GO" id="GO:0005737">
    <property type="term" value="C:cytoplasm"/>
    <property type="evidence" value="ECO:0007669"/>
    <property type="project" value="TreeGrafter"/>
</dbReference>
<proteinExistence type="inferred from homology"/>
<keyword evidence="4" id="KW-0378">Hydrolase</keyword>
<dbReference type="FunCoup" id="A0A369K5D4">
    <property type="interactions" value="23"/>
</dbReference>
<protein>
    <recommendedName>
        <fullName evidence="8">Carbohydrate kinase PfkB domain-containing protein</fullName>
    </recommendedName>
</protein>
<evidence type="ECO:0000256" key="4">
    <source>
        <dbReference type="ARBA" id="ARBA00022801"/>
    </source>
</evidence>
<evidence type="ECO:0000256" key="6">
    <source>
        <dbReference type="ARBA" id="ARBA00023239"/>
    </source>
</evidence>
<comment type="caution">
    <text evidence="9">The sequence shown here is derived from an EMBL/GenBank/DDBJ whole genome shotgun (WGS) entry which is preliminary data.</text>
</comment>
<dbReference type="PROSITE" id="PS00584">
    <property type="entry name" value="PFKB_KINASES_2"/>
    <property type="match status" value="1"/>
</dbReference>
<keyword evidence="3" id="KW-0418">Kinase</keyword>
<dbReference type="InterPro" id="IPR002173">
    <property type="entry name" value="Carboh/pur_kinase_PfkB_CS"/>
</dbReference>
<reference evidence="9" key="1">
    <citation type="submission" date="2018-04" db="EMBL/GenBank/DDBJ databases">
        <title>Whole genome sequencing of Hypsizygus marmoreus.</title>
        <authorList>
            <person name="Choi I.-G."/>
            <person name="Min B."/>
            <person name="Kim J.-G."/>
            <person name="Kim S."/>
            <person name="Oh Y.-L."/>
            <person name="Kong W.-S."/>
            <person name="Park H."/>
            <person name="Jeong J."/>
            <person name="Song E.-S."/>
        </authorList>
    </citation>
    <scope>NUCLEOTIDE SEQUENCE [LARGE SCALE GENOMIC DNA]</scope>
    <source>
        <strain evidence="9">51987-8</strain>
    </source>
</reference>
<dbReference type="GO" id="GO:0046872">
    <property type="term" value="F:metal ion binding"/>
    <property type="evidence" value="ECO:0007669"/>
    <property type="project" value="UniProtKB-KW"/>
</dbReference>
<dbReference type="InterPro" id="IPR029056">
    <property type="entry name" value="Ribokinase-like"/>
</dbReference>
<name>A0A369K5D4_HYPMA</name>
<dbReference type="Gene3D" id="3.40.1790.10">
    <property type="entry name" value="Indigoidine synthase domain"/>
    <property type="match status" value="1"/>
</dbReference>
<gene>
    <name evidence="9" type="ORF">Hypma_015576</name>
</gene>
<dbReference type="Gene3D" id="3.40.1190.20">
    <property type="match status" value="1"/>
</dbReference>
<sequence>MLLSALLKLPTRGIYQQASRCASTWSQLSSALERNAPLDVHPEVQEALATNQPVVALETTLVTHGFPYPENLELSKSLEQIVRSTGSIPATIGMIGGRVKIGMGENHLQQLAEKKTHPVKISRRDIAPAIAMKADGGTTCSATLIFAALAGIKVFATGGLGGVHRGGENSMDVSADLMELTRCPVGLVSSGVKSILDIGRTLEYLETLGVPVVTYGTSSEFPAFFSRHSGFNAPWNVKDPMSAASILHTQWQLGMENGALIAVPIPAEFEEAGMSIQEAVDQAVAESEQNGINKRGKEATPWLLSRINELTRGKSLLSNIALLENTALVGGNIAVQYHKLVYSKGNIPSSTWRPIHAPLVNLGQVKTSVHPANLVIVGSAAVDITARTRPDTDKTLASHSTAPGSISLSLGGVARNIAEAAHRVIKSQSSHMSSVLVAPIGDDSFGRILVDEMTKIGMRIDGLVQSDQATAVCNMVLDGSGGLIGGVADMDITSSFSGDIVTSHLQANNPSLVALDGNLSPDTIKSVVGYCSQNKIKVFFEPTSVVKSTAILPAIAAHLDNADSEAPIAYCSPNLFELAHLDQSSRAEPFELTSHLNWWRIIDHLSLGSEFRRDLEQLARKQVVEGDPSKGTLSFLVDRGIAQMAVKLLPFIQHLIIKCGDQGALVVMRISGEEARTSPWANMRSQPSQRYITARGTSNEMVVLQHFPPHTLTKDIVNVTGAGDSFVGALLAILLEHPGTFQDPQKLNNAICIAQDAAMLSLQSHHAVSSSLC</sequence>
<dbReference type="EMBL" id="LUEZ02000010">
    <property type="protein sequence ID" value="RDB28792.1"/>
    <property type="molecule type" value="Genomic_DNA"/>
</dbReference>
<keyword evidence="5" id="KW-0464">Manganese</keyword>
<dbReference type="InterPro" id="IPR007342">
    <property type="entry name" value="PsuG"/>
</dbReference>
<dbReference type="GO" id="GO:0016301">
    <property type="term" value="F:kinase activity"/>
    <property type="evidence" value="ECO:0007669"/>
    <property type="project" value="UniProtKB-KW"/>
</dbReference>
<dbReference type="InParanoid" id="A0A369K5D4"/>
<dbReference type="PANTHER" id="PTHR42909:SF1">
    <property type="entry name" value="CARBOHYDRATE KINASE PFKB DOMAIN-CONTAINING PROTEIN"/>
    <property type="match status" value="1"/>
</dbReference>
<dbReference type="SUPFAM" id="SSF53613">
    <property type="entry name" value="Ribokinase-like"/>
    <property type="match status" value="1"/>
</dbReference>
<dbReference type="GO" id="GO:0016798">
    <property type="term" value="F:hydrolase activity, acting on glycosyl bonds"/>
    <property type="evidence" value="ECO:0007669"/>
    <property type="project" value="UniProtKB-KW"/>
</dbReference>
<dbReference type="GO" id="GO:0004730">
    <property type="term" value="F:pseudouridylate synthase activity"/>
    <property type="evidence" value="ECO:0007669"/>
    <property type="project" value="InterPro"/>
</dbReference>
<keyword evidence="1" id="KW-0808">Transferase</keyword>